<dbReference type="EMBL" id="HF935340">
    <property type="protein sequence ID" value="CCX07192.1"/>
    <property type="molecule type" value="Genomic_DNA"/>
</dbReference>
<dbReference type="eggNOG" id="ENOG502S69P">
    <property type="taxonomic scope" value="Eukaryota"/>
</dbReference>
<dbReference type="AlphaFoldDB" id="U4KYA1"/>
<dbReference type="Proteomes" id="UP000018144">
    <property type="component" value="Unassembled WGS sequence"/>
</dbReference>
<reference evidence="1 2" key="1">
    <citation type="journal article" date="2013" name="PLoS Genet.">
        <title>The genome and development-dependent transcriptomes of Pyronema confluens: a window into fungal evolution.</title>
        <authorList>
            <person name="Traeger S."/>
            <person name="Altegoer F."/>
            <person name="Freitag M."/>
            <person name="Gabaldon T."/>
            <person name="Kempken F."/>
            <person name="Kumar A."/>
            <person name="Marcet-Houben M."/>
            <person name="Poggeler S."/>
            <person name="Stajich J.E."/>
            <person name="Nowrousian M."/>
        </authorList>
    </citation>
    <scope>NUCLEOTIDE SEQUENCE [LARGE SCALE GENOMIC DNA]</scope>
    <source>
        <strain evidence="2">CBS 100304</strain>
        <tissue evidence="1">Vegetative mycelium</tissue>
    </source>
</reference>
<accession>U4KYA1</accession>
<dbReference type="OrthoDB" id="5364171at2759"/>
<keyword evidence="2" id="KW-1185">Reference proteome</keyword>
<dbReference type="OMA" id="WREASTK"/>
<name>U4KYA1_PYROM</name>
<evidence type="ECO:0000313" key="1">
    <source>
        <dbReference type="EMBL" id="CCX07192.1"/>
    </source>
</evidence>
<evidence type="ECO:0000313" key="2">
    <source>
        <dbReference type="Proteomes" id="UP000018144"/>
    </source>
</evidence>
<gene>
    <name evidence="1" type="ORF">PCON_06781</name>
</gene>
<organism evidence="1 2">
    <name type="scientific">Pyronema omphalodes (strain CBS 100304)</name>
    <name type="common">Pyronema confluens</name>
    <dbReference type="NCBI Taxonomy" id="1076935"/>
    <lineage>
        <taxon>Eukaryota</taxon>
        <taxon>Fungi</taxon>
        <taxon>Dikarya</taxon>
        <taxon>Ascomycota</taxon>
        <taxon>Pezizomycotina</taxon>
        <taxon>Pezizomycetes</taxon>
        <taxon>Pezizales</taxon>
        <taxon>Pyronemataceae</taxon>
        <taxon>Pyronema</taxon>
    </lineage>
</organism>
<proteinExistence type="predicted"/>
<sequence length="248" mass="27845">MSLFYAYAKNDQDHNTYRYLITFASRSVADEWWRAVQDSVTSSYKKFADAKRVTPQFYTHKPGVGNLYQTVTDPQCAPRFLGKVFFTLLNDHDGRNFNIAPPIDITDHISGKTYYIRSKHEPSKYWYLGSQCLTEGSKPSQVVQLSSTVRTRFRIKIRVADGSSQDGKIMIGSDDIYISVPGVMNNADVSNINTASDNGALVAGRTADIFKFHDFENGFIVAGAIGDRGGESSNVWKHEFGQKWELVA</sequence>
<protein>
    <submittedName>
        <fullName evidence="1">Uncharacterized protein</fullName>
    </submittedName>
</protein>